<proteinExistence type="predicted"/>
<reference evidence="1" key="2">
    <citation type="journal article" date="2020" name="Nat. Commun.">
        <title>Large-scale genome sequencing of mycorrhizal fungi provides insights into the early evolution of symbiotic traits.</title>
        <authorList>
            <person name="Miyauchi S."/>
            <person name="Kiss E."/>
            <person name="Kuo A."/>
            <person name="Drula E."/>
            <person name="Kohler A."/>
            <person name="Sanchez-Garcia M."/>
            <person name="Morin E."/>
            <person name="Andreopoulos B."/>
            <person name="Barry K.W."/>
            <person name="Bonito G."/>
            <person name="Buee M."/>
            <person name="Carver A."/>
            <person name="Chen C."/>
            <person name="Cichocki N."/>
            <person name="Clum A."/>
            <person name="Culley D."/>
            <person name="Crous P.W."/>
            <person name="Fauchery L."/>
            <person name="Girlanda M."/>
            <person name="Hayes R.D."/>
            <person name="Keri Z."/>
            <person name="LaButti K."/>
            <person name="Lipzen A."/>
            <person name="Lombard V."/>
            <person name="Magnuson J."/>
            <person name="Maillard F."/>
            <person name="Murat C."/>
            <person name="Nolan M."/>
            <person name="Ohm R.A."/>
            <person name="Pangilinan J."/>
            <person name="Pereira M.F."/>
            <person name="Perotto S."/>
            <person name="Peter M."/>
            <person name="Pfister S."/>
            <person name="Riley R."/>
            <person name="Sitrit Y."/>
            <person name="Stielow J.B."/>
            <person name="Szollosi G."/>
            <person name="Zifcakova L."/>
            <person name="Stursova M."/>
            <person name="Spatafora J.W."/>
            <person name="Tedersoo L."/>
            <person name="Vaario L.M."/>
            <person name="Yamada A."/>
            <person name="Yan M."/>
            <person name="Wang P."/>
            <person name="Xu J."/>
            <person name="Bruns T."/>
            <person name="Baldrian P."/>
            <person name="Vilgalys R."/>
            <person name="Dunand C."/>
            <person name="Henrissat B."/>
            <person name="Grigoriev I.V."/>
            <person name="Hibbett D."/>
            <person name="Nagy L.G."/>
            <person name="Martin F.M."/>
        </authorList>
    </citation>
    <scope>NUCLEOTIDE SEQUENCE</scope>
    <source>
        <strain evidence="1">BED1</strain>
    </source>
</reference>
<sequence length="102" mass="11482">MQSFPPLDLASHVGLLLITDELHAPADFLIHKFLNLRLKDSKRSRCLILSVSEDMERIRSVASKSSLNISQHVGFKFIDVFAHLESESESSAVPERARGTRH</sequence>
<dbReference type="EMBL" id="WHUW01000403">
    <property type="protein sequence ID" value="KAF8414923.1"/>
    <property type="molecule type" value="Genomic_DNA"/>
</dbReference>
<organism evidence="1 2">
    <name type="scientific">Boletus edulis BED1</name>
    <dbReference type="NCBI Taxonomy" id="1328754"/>
    <lineage>
        <taxon>Eukaryota</taxon>
        <taxon>Fungi</taxon>
        <taxon>Dikarya</taxon>
        <taxon>Basidiomycota</taxon>
        <taxon>Agaricomycotina</taxon>
        <taxon>Agaricomycetes</taxon>
        <taxon>Agaricomycetidae</taxon>
        <taxon>Boletales</taxon>
        <taxon>Boletineae</taxon>
        <taxon>Boletaceae</taxon>
        <taxon>Boletoideae</taxon>
        <taxon>Boletus</taxon>
    </lineage>
</organism>
<dbReference type="Proteomes" id="UP001194468">
    <property type="component" value="Unassembled WGS sequence"/>
</dbReference>
<accession>A0AAD4BAC4</accession>
<gene>
    <name evidence="1" type="ORF">L210DRAFT_2845797</name>
</gene>
<comment type="caution">
    <text evidence="1">The sequence shown here is derived from an EMBL/GenBank/DDBJ whole genome shotgun (WGS) entry which is preliminary data.</text>
</comment>
<keyword evidence="2" id="KW-1185">Reference proteome</keyword>
<evidence type="ECO:0000313" key="2">
    <source>
        <dbReference type="Proteomes" id="UP001194468"/>
    </source>
</evidence>
<protein>
    <submittedName>
        <fullName evidence="1">Uncharacterized protein</fullName>
    </submittedName>
</protein>
<name>A0AAD4BAC4_BOLED</name>
<dbReference type="AlphaFoldDB" id="A0AAD4BAC4"/>
<evidence type="ECO:0000313" key="1">
    <source>
        <dbReference type="EMBL" id="KAF8414923.1"/>
    </source>
</evidence>
<reference evidence="1" key="1">
    <citation type="submission" date="2019-10" db="EMBL/GenBank/DDBJ databases">
        <authorList>
            <consortium name="DOE Joint Genome Institute"/>
            <person name="Kuo A."/>
            <person name="Miyauchi S."/>
            <person name="Kiss E."/>
            <person name="Drula E."/>
            <person name="Kohler A."/>
            <person name="Sanchez-Garcia M."/>
            <person name="Andreopoulos B."/>
            <person name="Barry K.W."/>
            <person name="Bonito G."/>
            <person name="Buee M."/>
            <person name="Carver A."/>
            <person name="Chen C."/>
            <person name="Cichocki N."/>
            <person name="Clum A."/>
            <person name="Culley D."/>
            <person name="Crous P.W."/>
            <person name="Fauchery L."/>
            <person name="Girlanda M."/>
            <person name="Hayes R."/>
            <person name="Keri Z."/>
            <person name="LaButti K."/>
            <person name="Lipzen A."/>
            <person name="Lombard V."/>
            <person name="Magnuson J."/>
            <person name="Maillard F."/>
            <person name="Morin E."/>
            <person name="Murat C."/>
            <person name="Nolan M."/>
            <person name="Ohm R."/>
            <person name="Pangilinan J."/>
            <person name="Pereira M."/>
            <person name="Perotto S."/>
            <person name="Peter M."/>
            <person name="Riley R."/>
            <person name="Sitrit Y."/>
            <person name="Stielow B."/>
            <person name="Szollosi G."/>
            <person name="Zifcakova L."/>
            <person name="Stursova M."/>
            <person name="Spatafora J.W."/>
            <person name="Tedersoo L."/>
            <person name="Vaario L.-M."/>
            <person name="Yamada A."/>
            <person name="Yan M."/>
            <person name="Wang P."/>
            <person name="Xu J."/>
            <person name="Bruns T."/>
            <person name="Baldrian P."/>
            <person name="Vilgalys R."/>
            <person name="Henrissat B."/>
            <person name="Grigoriev I.V."/>
            <person name="Hibbett D."/>
            <person name="Nagy L.G."/>
            <person name="Martin F.M."/>
        </authorList>
    </citation>
    <scope>NUCLEOTIDE SEQUENCE</scope>
    <source>
        <strain evidence="1">BED1</strain>
    </source>
</reference>